<dbReference type="GO" id="GO:0055085">
    <property type="term" value="P:transmembrane transport"/>
    <property type="evidence" value="ECO:0007669"/>
    <property type="project" value="InterPro"/>
</dbReference>
<feature type="transmembrane region" description="Helical" evidence="8">
    <location>
        <begin position="480"/>
        <end position="501"/>
    </location>
</feature>
<dbReference type="OrthoDB" id="7852521at2"/>
<evidence type="ECO:0000256" key="5">
    <source>
        <dbReference type="ARBA" id="ARBA00022989"/>
    </source>
</evidence>
<evidence type="ECO:0000256" key="3">
    <source>
        <dbReference type="ARBA" id="ARBA00022475"/>
    </source>
</evidence>
<keyword evidence="4 8" id="KW-0812">Transmembrane</keyword>
<feature type="transmembrane region" description="Helical" evidence="8">
    <location>
        <begin position="20"/>
        <end position="48"/>
    </location>
</feature>
<name>A0A330LPQ3_9GAMM</name>
<keyword evidence="2" id="KW-0813">Transport</keyword>
<evidence type="ECO:0000256" key="6">
    <source>
        <dbReference type="ARBA" id="ARBA00023136"/>
    </source>
</evidence>
<comment type="subcellular location">
    <subcellularLocation>
        <location evidence="1">Cell membrane</location>
        <topology evidence="1">Multi-pass membrane protein</topology>
    </subcellularLocation>
</comment>
<keyword evidence="11" id="KW-1185">Reference proteome</keyword>
<dbReference type="KEGG" id="mya:MORIYA_1503"/>
<evidence type="ECO:0000313" key="10">
    <source>
        <dbReference type="EMBL" id="SQD77981.1"/>
    </source>
</evidence>
<dbReference type="EMBL" id="LS483250">
    <property type="protein sequence ID" value="SQD77981.1"/>
    <property type="molecule type" value="Genomic_DNA"/>
</dbReference>
<evidence type="ECO:0000259" key="9">
    <source>
        <dbReference type="PROSITE" id="PS50928"/>
    </source>
</evidence>
<dbReference type="PROSITE" id="PS50928">
    <property type="entry name" value="ABC_TM1"/>
    <property type="match status" value="2"/>
</dbReference>
<dbReference type="SUPFAM" id="SSF161098">
    <property type="entry name" value="MetI-like"/>
    <property type="match status" value="2"/>
</dbReference>
<evidence type="ECO:0000256" key="8">
    <source>
        <dbReference type="SAM" id="Phobius"/>
    </source>
</evidence>
<feature type="transmembrane region" description="Helical" evidence="8">
    <location>
        <begin position="307"/>
        <end position="329"/>
    </location>
</feature>
<feature type="transmembrane region" description="Helical" evidence="8">
    <location>
        <begin position="531"/>
        <end position="552"/>
    </location>
</feature>
<dbReference type="AlphaFoldDB" id="A0A330LPQ3"/>
<feature type="compositionally biased region" description="Low complexity" evidence="7">
    <location>
        <begin position="562"/>
        <end position="571"/>
    </location>
</feature>
<keyword evidence="5 8" id="KW-1133">Transmembrane helix</keyword>
<feature type="transmembrane region" description="Helical" evidence="8">
    <location>
        <begin position="427"/>
        <end position="447"/>
    </location>
</feature>
<feature type="transmembrane region" description="Helical" evidence="8">
    <location>
        <begin position="357"/>
        <end position="378"/>
    </location>
</feature>
<evidence type="ECO:0000313" key="11">
    <source>
        <dbReference type="Proteomes" id="UP000250163"/>
    </source>
</evidence>
<evidence type="ECO:0000256" key="4">
    <source>
        <dbReference type="ARBA" id="ARBA00022692"/>
    </source>
</evidence>
<dbReference type="PANTHER" id="PTHR30183:SF6">
    <property type="entry name" value="INNER MEMBRANE ABC TRANSPORTER PERMEASE PROTEIN YNJC"/>
    <property type="match status" value="1"/>
</dbReference>
<proteinExistence type="predicted"/>
<evidence type="ECO:0000256" key="7">
    <source>
        <dbReference type="SAM" id="MobiDB-lite"/>
    </source>
</evidence>
<feature type="domain" description="ABC transmembrane type-1" evidence="9">
    <location>
        <begin position="70"/>
        <end position="279"/>
    </location>
</feature>
<feature type="domain" description="ABC transmembrane type-1" evidence="9">
    <location>
        <begin position="358"/>
        <end position="548"/>
    </location>
</feature>
<dbReference type="PANTHER" id="PTHR30183">
    <property type="entry name" value="MOLYBDENUM TRANSPORT SYSTEM PERMEASE PROTEIN MODB"/>
    <property type="match status" value="1"/>
</dbReference>
<feature type="region of interest" description="Disordered" evidence="7">
    <location>
        <begin position="561"/>
        <end position="583"/>
    </location>
</feature>
<dbReference type="Gene3D" id="1.10.3720.10">
    <property type="entry name" value="MetI-like"/>
    <property type="match status" value="2"/>
</dbReference>
<gene>
    <name evidence="10" type="ORF">MORIYA_1503</name>
</gene>
<feature type="transmembrane region" description="Helical" evidence="8">
    <location>
        <begin position="215"/>
        <end position="235"/>
    </location>
</feature>
<feature type="transmembrane region" description="Helical" evidence="8">
    <location>
        <begin position="265"/>
        <end position="286"/>
    </location>
</feature>
<dbReference type="InterPro" id="IPR000515">
    <property type="entry name" value="MetI-like"/>
</dbReference>
<sequence>MNAKFCTLKKQSVASFTFNLLVLLTVLISFLPLIPGLMGLLLAAFGYIPAIDQYTLSITAFKQLFAWPGLSQSVVLTLFISMASTLVAALFSFAILQSCWHSRWWKQLETLLAPIMALPHVAFAIGFAFLFTPSGFIARILGDQINWQLVHDQYGLGLIAALTLKEIPFLLFMSIPLLKQLNINTTLITARSLGYNNAQAWQKIILPQWLPKIRFSLFAVMAYSISVVDVALIIGPTRPPTLAVLVWQWLNDADLATLPKASAGALLLSLMCLAILLSIRFTEWLITIKCRTWLSSGRYSLPIGGKSIIITTYLITLAILPILLMWSVAQRWRFPDIVPSRWSLRFWQQEWGYLLDIMANSIMIALVSATIALVFAIIIHEHSIKATLNKRFLKVPRLLIAIPMLAPQLSLLFGIQVATLYIAHQYYYLWVTWAHIFFVFPYIFLALDGPWRSYDQRLDKIALSLGLSPFKVWWQIKRPLLLPAIWIAWAVGISVSLAQYLPTVMLGAGRISTLTTEAVALSSGQDRRISAIYALLQSLTPFLFYIIAIVASRKSGSLEQQRSTSTSRISTPNVSVSQQSNHP</sequence>
<dbReference type="InterPro" id="IPR035906">
    <property type="entry name" value="MetI-like_sf"/>
</dbReference>
<feature type="transmembrane region" description="Helical" evidence="8">
    <location>
        <begin position="74"/>
        <end position="96"/>
    </location>
</feature>
<dbReference type="RefSeq" id="WP_112713880.1">
    <property type="nucleotide sequence ID" value="NZ_LS483250.1"/>
</dbReference>
<feature type="transmembrane region" description="Helical" evidence="8">
    <location>
        <begin position="154"/>
        <end position="178"/>
    </location>
</feature>
<organism evidence="10 11">
    <name type="scientific">Moritella yayanosii</name>
    <dbReference type="NCBI Taxonomy" id="69539"/>
    <lineage>
        <taxon>Bacteria</taxon>
        <taxon>Pseudomonadati</taxon>
        <taxon>Pseudomonadota</taxon>
        <taxon>Gammaproteobacteria</taxon>
        <taxon>Alteromonadales</taxon>
        <taxon>Moritellaceae</taxon>
        <taxon>Moritella</taxon>
    </lineage>
</organism>
<feature type="compositionally biased region" description="Polar residues" evidence="7">
    <location>
        <begin position="572"/>
        <end position="583"/>
    </location>
</feature>
<dbReference type="CDD" id="cd06261">
    <property type="entry name" value="TM_PBP2"/>
    <property type="match status" value="2"/>
</dbReference>
<protein>
    <submittedName>
        <fullName evidence="10">Putative Inner membrane ABC transporter permease protein</fullName>
    </submittedName>
</protein>
<evidence type="ECO:0000256" key="2">
    <source>
        <dbReference type="ARBA" id="ARBA00022448"/>
    </source>
</evidence>
<accession>A0A330LPQ3</accession>
<keyword evidence="3" id="KW-1003">Cell membrane</keyword>
<feature type="transmembrane region" description="Helical" evidence="8">
    <location>
        <begin position="117"/>
        <end position="142"/>
    </location>
</feature>
<reference evidence="11" key="1">
    <citation type="submission" date="2018-05" db="EMBL/GenBank/DDBJ databases">
        <authorList>
            <person name="Cea G.-C."/>
            <person name="William W."/>
        </authorList>
    </citation>
    <scope>NUCLEOTIDE SEQUENCE [LARGE SCALE GENOMIC DNA]</scope>
    <source>
        <strain evidence="11">DB21MT 5</strain>
    </source>
</reference>
<dbReference type="GO" id="GO:0005886">
    <property type="term" value="C:plasma membrane"/>
    <property type="evidence" value="ECO:0007669"/>
    <property type="project" value="UniProtKB-SubCell"/>
</dbReference>
<feature type="transmembrane region" description="Helical" evidence="8">
    <location>
        <begin position="398"/>
        <end position="421"/>
    </location>
</feature>
<dbReference type="Proteomes" id="UP000250163">
    <property type="component" value="Chromosome MORIYA"/>
</dbReference>
<evidence type="ECO:0000256" key="1">
    <source>
        <dbReference type="ARBA" id="ARBA00004651"/>
    </source>
</evidence>
<keyword evidence="6 8" id="KW-0472">Membrane</keyword>